<feature type="compositionally biased region" description="Basic and acidic residues" evidence="1">
    <location>
        <begin position="283"/>
        <end position="296"/>
    </location>
</feature>
<reference evidence="3" key="1">
    <citation type="journal article" date="2019" name="Gigascience">
        <title>De novo genome assembly of the endangered Acer yangbiense, a plant species with extremely small populations endemic to Yunnan Province, China.</title>
        <authorList>
            <person name="Yang J."/>
            <person name="Wariss H.M."/>
            <person name="Tao L."/>
            <person name="Zhang R."/>
            <person name="Yun Q."/>
            <person name="Hollingsworth P."/>
            <person name="Dao Z."/>
            <person name="Luo G."/>
            <person name="Guo H."/>
            <person name="Ma Y."/>
            <person name="Sun W."/>
        </authorList>
    </citation>
    <scope>NUCLEOTIDE SEQUENCE [LARGE SCALE GENOMIC DNA]</scope>
    <source>
        <strain evidence="3">cv. Malutang</strain>
    </source>
</reference>
<gene>
    <name evidence="2" type="ORF">EZV62_007583</name>
</gene>
<keyword evidence="3" id="KW-1185">Reference proteome</keyword>
<name>A0A5C7IAZ0_9ROSI</name>
<dbReference type="AlphaFoldDB" id="A0A5C7IAZ0"/>
<sequence length="396" mass="43410">MACSSVFSPNLSAIFSSKATKLSPSNQPTNLFFFNALQPNSTKREFPIAPSVAAPFPYQQSPINVDYLEEEFSGHGVTFEDVAGTCVATMTLENGSTATLMLPRGLITSFKAPMWHGGSVELLHTVVSEGEDGGAVVQGGVSMEFSCLSDGGVLWSPCDWSLWDIRGNPQESIQVELISRDTEDMIEIKNIVNLQESCLSSELVVSNLKSSPLQLTGCVISHLTVSTPEATYAVGLEGSDFFNRSPLSSDFLIIPPDIPQENMFNISQLWSQMRLLSGTGTGSERKGDELESRSVESEEEMEGEESDNYKQLTEQMSRIYTSAPTYLTVIDRGRRNSIIAGRSGFDEVYMFSPGSSHEFYSKYSYICIGPSAMLKPIILKPGEVWRGGQHLQNPNL</sequence>
<accession>A0A5C7IAZ0</accession>
<dbReference type="InterPro" id="IPR014718">
    <property type="entry name" value="GH-type_carb-bd"/>
</dbReference>
<dbReference type="GO" id="GO:0047938">
    <property type="term" value="F:glucose-6-phosphate 1-epimerase activity"/>
    <property type="evidence" value="ECO:0007669"/>
    <property type="project" value="TreeGrafter"/>
</dbReference>
<evidence type="ECO:0000256" key="1">
    <source>
        <dbReference type="SAM" id="MobiDB-lite"/>
    </source>
</evidence>
<protein>
    <recommendedName>
        <fullName evidence="4">Protein NDH-DEPENDENT CYCLIC ELECTRON FLOW 5</fullName>
    </recommendedName>
</protein>
<dbReference type="Gene3D" id="2.70.98.10">
    <property type="match status" value="1"/>
</dbReference>
<dbReference type="GO" id="GO:0005737">
    <property type="term" value="C:cytoplasm"/>
    <property type="evidence" value="ECO:0007669"/>
    <property type="project" value="TreeGrafter"/>
</dbReference>
<dbReference type="EMBL" id="VAHF01000003">
    <property type="protein sequence ID" value="TXG66308.1"/>
    <property type="molecule type" value="Genomic_DNA"/>
</dbReference>
<dbReference type="PANTHER" id="PTHR11122">
    <property type="entry name" value="APOSPORY-ASSOCIATED PROTEIN C-RELATED"/>
    <property type="match status" value="1"/>
</dbReference>
<dbReference type="InterPro" id="IPR011013">
    <property type="entry name" value="Gal_mutarotase_sf_dom"/>
</dbReference>
<dbReference type="GO" id="GO:0005975">
    <property type="term" value="P:carbohydrate metabolic process"/>
    <property type="evidence" value="ECO:0007669"/>
    <property type="project" value="InterPro"/>
</dbReference>
<evidence type="ECO:0000313" key="3">
    <source>
        <dbReference type="Proteomes" id="UP000323000"/>
    </source>
</evidence>
<dbReference type="Proteomes" id="UP000323000">
    <property type="component" value="Chromosome 3"/>
</dbReference>
<dbReference type="SUPFAM" id="SSF74650">
    <property type="entry name" value="Galactose mutarotase-like"/>
    <property type="match status" value="1"/>
</dbReference>
<feature type="region of interest" description="Disordered" evidence="1">
    <location>
        <begin position="279"/>
        <end position="310"/>
    </location>
</feature>
<feature type="compositionally biased region" description="Acidic residues" evidence="1">
    <location>
        <begin position="297"/>
        <end position="306"/>
    </location>
</feature>
<evidence type="ECO:0008006" key="4">
    <source>
        <dbReference type="Google" id="ProtNLM"/>
    </source>
</evidence>
<dbReference type="PANTHER" id="PTHR11122:SF15">
    <property type="entry name" value="PROTEIN NDH-DEPENDENT CYCLIC ELECTRON FLOW 5"/>
    <property type="match status" value="1"/>
</dbReference>
<dbReference type="OrthoDB" id="782148at2759"/>
<evidence type="ECO:0000313" key="2">
    <source>
        <dbReference type="EMBL" id="TXG66308.1"/>
    </source>
</evidence>
<comment type="caution">
    <text evidence="2">The sequence shown here is derived from an EMBL/GenBank/DDBJ whole genome shotgun (WGS) entry which is preliminary data.</text>
</comment>
<dbReference type="GO" id="GO:0030246">
    <property type="term" value="F:carbohydrate binding"/>
    <property type="evidence" value="ECO:0007669"/>
    <property type="project" value="InterPro"/>
</dbReference>
<proteinExistence type="predicted"/>
<organism evidence="2 3">
    <name type="scientific">Acer yangbiense</name>
    <dbReference type="NCBI Taxonomy" id="1000413"/>
    <lineage>
        <taxon>Eukaryota</taxon>
        <taxon>Viridiplantae</taxon>
        <taxon>Streptophyta</taxon>
        <taxon>Embryophyta</taxon>
        <taxon>Tracheophyta</taxon>
        <taxon>Spermatophyta</taxon>
        <taxon>Magnoliopsida</taxon>
        <taxon>eudicotyledons</taxon>
        <taxon>Gunneridae</taxon>
        <taxon>Pentapetalae</taxon>
        <taxon>rosids</taxon>
        <taxon>malvids</taxon>
        <taxon>Sapindales</taxon>
        <taxon>Sapindaceae</taxon>
        <taxon>Hippocastanoideae</taxon>
        <taxon>Acereae</taxon>
        <taxon>Acer</taxon>
    </lineage>
</organism>